<dbReference type="Pfam" id="PF09858">
    <property type="entry name" value="DUF2085"/>
    <property type="match status" value="1"/>
</dbReference>
<protein>
    <submittedName>
        <fullName evidence="2">DUF2085 domain-containing protein</fullName>
    </submittedName>
</protein>
<accession>A0A9D2S5R0</accession>
<comment type="caution">
    <text evidence="2">The sequence shown here is derived from an EMBL/GenBank/DDBJ whole genome shotgun (WGS) entry which is preliminary data.</text>
</comment>
<keyword evidence="1" id="KW-0812">Transmembrane</keyword>
<gene>
    <name evidence="2" type="ORF">H9714_05730</name>
</gene>
<feature type="transmembrane region" description="Helical" evidence="1">
    <location>
        <begin position="45"/>
        <end position="64"/>
    </location>
</feature>
<sequence length="114" mass="12926">MFYCHCRPERSFFWRGRQFPLCARCTGQLAGLLLGIPLFALGRFPLPVCVLLLLPMITDGTVQLLTRYESTNLRRLVTGTLFGLGLYELAAWAAVRAVSWGYGLGRYWRLALLN</sequence>
<dbReference type="AlphaFoldDB" id="A0A9D2S5R0"/>
<keyword evidence="1" id="KW-0472">Membrane</keyword>
<organism evidence="2 3">
    <name type="scientific">Candidatus Flavonifractor intestinipullorum</name>
    <dbReference type="NCBI Taxonomy" id="2838587"/>
    <lineage>
        <taxon>Bacteria</taxon>
        <taxon>Bacillati</taxon>
        <taxon>Bacillota</taxon>
        <taxon>Clostridia</taxon>
        <taxon>Eubacteriales</taxon>
        <taxon>Oscillospiraceae</taxon>
        <taxon>Flavonifractor</taxon>
    </lineage>
</organism>
<proteinExistence type="predicted"/>
<name>A0A9D2S5R0_9FIRM</name>
<dbReference type="EMBL" id="DWYC01000053">
    <property type="protein sequence ID" value="HJB57031.1"/>
    <property type="molecule type" value="Genomic_DNA"/>
</dbReference>
<dbReference type="Proteomes" id="UP000824208">
    <property type="component" value="Unassembled WGS sequence"/>
</dbReference>
<feature type="transmembrane region" description="Helical" evidence="1">
    <location>
        <begin position="21"/>
        <end position="39"/>
    </location>
</feature>
<reference evidence="2" key="2">
    <citation type="submission" date="2021-04" db="EMBL/GenBank/DDBJ databases">
        <authorList>
            <person name="Gilroy R."/>
        </authorList>
    </citation>
    <scope>NUCLEOTIDE SEQUENCE</scope>
    <source>
        <strain evidence="2">CHK189-11263</strain>
    </source>
</reference>
<keyword evidence="1" id="KW-1133">Transmembrane helix</keyword>
<evidence type="ECO:0000256" key="1">
    <source>
        <dbReference type="SAM" id="Phobius"/>
    </source>
</evidence>
<reference evidence="2" key="1">
    <citation type="journal article" date="2021" name="PeerJ">
        <title>Extensive microbial diversity within the chicken gut microbiome revealed by metagenomics and culture.</title>
        <authorList>
            <person name="Gilroy R."/>
            <person name="Ravi A."/>
            <person name="Getino M."/>
            <person name="Pursley I."/>
            <person name="Horton D.L."/>
            <person name="Alikhan N.F."/>
            <person name="Baker D."/>
            <person name="Gharbi K."/>
            <person name="Hall N."/>
            <person name="Watson M."/>
            <person name="Adriaenssens E.M."/>
            <person name="Foster-Nyarko E."/>
            <person name="Jarju S."/>
            <person name="Secka A."/>
            <person name="Antonio M."/>
            <person name="Oren A."/>
            <person name="Chaudhuri R.R."/>
            <person name="La Ragione R."/>
            <person name="Hildebrand F."/>
            <person name="Pallen M.J."/>
        </authorList>
    </citation>
    <scope>NUCLEOTIDE SEQUENCE</scope>
    <source>
        <strain evidence="2">CHK189-11263</strain>
    </source>
</reference>
<dbReference type="InterPro" id="IPR019206">
    <property type="entry name" value="DUF2085_TM"/>
</dbReference>
<feature type="transmembrane region" description="Helical" evidence="1">
    <location>
        <begin position="76"/>
        <end position="95"/>
    </location>
</feature>
<evidence type="ECO:0000313" key="2">
    <source>
        <dbReference type="EMBL" id="HJB57031.1"/>
    </source>
</evidence>
<evidence type="ECO:0000313" key="3">
    <source>
        <dbReference type="Proteomes" id="UP000824208"/>
    </source>
</evidence>